<evidence type="ECO:0000256" key="9">
    <source>
        <dbReference type="ARBA" id="ARBA00023136"/>
    </source>
</evidence>
<accession>A0A1Q2SMK3</accession>
<feature type="transmembrane region" description="Helical" evidence="10">
    <location>
        <begin position="290"/>
        <end position="308"/>
    </location>
</feature>
<evidence type="ECO:0000256" key="5">
    <source>
        <dbReference type="ARBA" id="ARBA00022692"/>
    </source>
</evidence>
<dbReference type="HAMAP" id="MF_00462">
    <property type="entry name" value="RsxD_RnfD"/>
    <property type="match status" value="1"/>
</dbReference>
<keyword evidence="6 10" id="KW-1278">Translocase</keyword>
<keyword evidence="7 10" id="KW-0249">Electron transport</keyword>
<dbReference type="InterPro" id="IPR004338">
    <property type="entry name" value="NqrB/RnfD"/>
</dbReference>
<evidence type="ECO:0000256" key="3">
    <source>
        <dbReference type="ARBA" id="ARBA00022630"/>
    </source>
</evidence>
<dbReference type="AlphaFoldDB" id="A0A1Q2SMK3"/>
<sequence length="343" mass="37673">MPFPFFSAPHIHQGTNVSQLMLQVIYALIPALLAYIWYFGYGILINITLTVITAVITEALMLAARGQPLNIFLADGSAVVTGTLLAFCLPALTPWWIPVIGTAFAMIFAKHLYGGLGYNPFNPAMVGYVLLLISFPKEMTTWLPVKDLMINPPLDLKESLKLVFTHIAPEVDSFSGATPLDYTKTQLRLGRAIDEIRSHPLFGGLGGKGWAWINGWFFLGGMWLLYKRVISWHIPSAVLGILLAMSTMFHFLVPNYYPSALFHLTSGGTMLGAFFIATDPVTAAASPRGRLFYGAGIGGLTYIIRTWGGYPDGIAFSVLLMNMAVPVIDYYTQPPVFGHKKDS</sequence>
<dbReference type="PANTHER" id="PTHR30578:SF0">
    <property type="entry name" value="ION-TRANSLOCATING OXIDOREDUCTASE COMPLEX SUBUNIT D"/>
    <property type="match status" value="1"/>
</dbReference>
<reference evidence="11 12" key="1">
    <citation type="journal article" date="2017" name="ISME J.">
        <title>An acid-tolerant ammonia-oxidizing ?-proteobacterium from soil.</title>
        <authorList>
            <person name="Hayatsu M."/>
            <person name="Tago K."/>
            <person name="Uchiyama I."/>
            <person name="Toyoda A."/>
            <person name="Wang Y."/>
            <person name="Shimomura Y."/>
            <person name="Okubo T."/>
            <person name="Kurisu F."/>
            <person name="Hirono Y."/>
            <person name="Nonaka K."/>
            <person name="Akiyama H."/>
            <person name="Itoh T."/>
            <person name="Takami H."/>
        </authorList>
    </citation>
    <scope>NUCLEOTIDE SEQUENCE [LARGE SCALE GENOMIC DNA]</scope>
    <source>
        <strain evidence="11 12">TAO100</strain>
    </source>
</reference>
<feature type="transmembrane region" description="Helical" evidence="10">
    <location>
        <begin position="209"/>
        <end position="226"/>
    </location>
</feature>
<protein>
    <recommendedName>
        <fullName evidence="10">Ion-translocating oxidoreductase complex subunit D</fullName>
        <ecNumber evidence="10">7.-.-.-</ecNumber>
    </recommendedName>
    <alternativeName>
        <fullName evidence="10">Rnf electron transport complex subunit D</fullName>
    </alternativeName>
</protein>
<evidence type="ECO:0000256" key="10">
    <source>
        <dbReference type="HAMAP-Rule" id="MF_00462"/>
    </source>
</evidence>
<comment type="subunit">
    <text evidence="10">The complex is composed of six subunits: RnfA, RnfB, RnfC, RnfD, RnfE and RnfG.</text>
</comment>
<gene>
    <name evidence="10" type="primary">rnfD</name>
    <name evidence="11" type="ORF">TAO_0990</name>
</gene>
<comment type="similarity">
    <text evidence="10">Belongs to the NqrB/RnfD family.</text>
</comment>
<keyword evidence="9 10" id="KW-0472">Membrane</keyword>
<dbReference type="GO" id="GO:0055085">
    <property type="term" value="P:transmembrane transport"/>
    <property type="evidence" value="ECO:0007669"/>
    <property type="project" value="InterPro"/>
</dbReference>
<evidence type="ECO:0000256" key="8">
    <source>
        <dbReference type="ARBA" id="ARBA00022989"/>
    </source>
</evidence>
<dbReference type="GO" id="GO:0005886">
    <property type="term" value="C:plasma membrane"/>
    <property type="evidence" value="ECO:0007669"/>
    <property type="project" value="UniProtKB-SubCell"/>
</dbReference>
<dbReference type="GO" id="GO:0022900">
    <property type="term" value="P:electron transport chain"/>
    <property type="evidence" value="ECO:0007669"/>
    <property type="project" value="UniProtKB-UniRule"/>
</dbReference>
<name>A0A1Q2SMK3_9GAMM</name>
<keyword evidence="1 10" id="KW-0813">Transport</keyword>
<dbReference type="NCBIfam" id="TIGR01946">
    <property type="entry name" value="rnfD"/>
    <property type="match status" value="1"/>
</dbReference>
<proteinExistence type="inferred from homology"/>
<feature type="transmembrane region" description="Helical" evidence="10">
    <location>
        <begin position="259"/>
        <end position="278"/>
    </location>
</feature>
<feature type="transmembrane region" description="Helical" evidence="10">
    <location>
        <begin position="44"/>
        <end position="64"/>
    </location>
</feature>
<keyword evidence="3 10" id="KW-0285">Flavoprotein</keyword>
<evidence type="ECO:0000256" key="2">
    <source>
        <dbReference type="ARBA" id="ARBA00022553"/>
    </source>
</evidence>
<keyword evidence="8 10" id="KW-1133">Transmembrane helix</keyword>
<evidence type="ECO:0000313" key="11">
    <source>
        <dbReference type="EMBL" id="BAW80360.1"/>
    </source>
</evidence>
<dbReference type="EMBL" id="AP014836">
    <property type="protein sequence ID" value="BAW80360.1"/>
    <property type="molecule type" value="Genomic_DNA"/>
</dbReference>
<dbReference type="OrthoDB" id="9776359at2"/>
<dbReference type="EC" id="7.-.-.-" evidence="10"/>
<feature type="transmembrane region" description="Helical" evidence="10">
    <location>
        <begin position="233"/>
        <end position="253"/>
    </location>
</feature>
<dbReference type="Proteomes" id="UP000243679">
    <property type="component" value="Chromosome"/>
</dbReference>
<evidence type="ECO:0000256" key="1">
    <source>
        <dbReference type="ARBA" id="ARBA00022448"/>
    </source>
</evidence>
<keyword evidence="12" id="KW-1185">Reference proteome</keyword>
<keyword evidence="10" id="KW-0997">Cell inner membrane</keyword>
<feature type="modified residue" description="FMN phosphoryl threonine" evidence="10">
    <location>
        <position position="178"/>
    </location>
</feature>
<keyword evidence="2 10" id="KW-0597">Phosphoprotein</keyword>
<evidence type="ECO:0000313" key="12">
    <source>
        <dbReference type="Proteomes" id="UP000243679"/>
    </source>
</evidence>
<evidence type="ECO:0000256" key="4">
    <source>
        <dbReference type="ARBA" id="ARBA00022643"/>
    </source>
</evidence>
<dbReference type="InterPro" id="IPR011303">
    <property type="entry name" value="RnfD_bac"/>
</dbReference>
<evidence type="ECO:0000256" key="6">
    <source>
        <dbReference type="ARBA" id="ARBA00022967"/>
    </source>
</evidence>
<keyword evidence="4 10" id="KW-0288">FMN</keyword>
<keyword evidence="10" id="KW-1003">Cell membrane</keyword>
<dbReference type="RefSeq" id="WP_096526911.1">
    <property type="nucleotide sequence ID" value="NZ_AP014836.1"/>
</dbReference>
<evidence type="ECO:0000256" key="7">
    <source>
        <dbReference type="ARBA" id="ARBA00022982"/>
    </source>
</evidence>
<dbReference type="Pfam" id="PF03116">
    <property type="entry name" value="NQR2_RnfD_RnfE"/>
    <property type="match status" value="1"/>
</dbReference>
<feature type="transmembrane region" description="Helical" evidence="10">
    <location>
        <begin position="20"/>
        <end position="38"/>
    </location>
</feature>
<organism evidence="11 12">
    <name type="scientific">Candidatus Nitrosoglobus terrae</name>
    <dbReference type="NCBI Taxonomy" id="1630141"/>
    <lineage>
        <taxon>Bacteria</taxon>
        <taxon>Pseudomonadati</taxon>
        <taxon>Pseudomonadota</taxon>
        <taxon>Gammaproteobacteria</taxon>
        <taxon>Chromatiales</taxon>
        <taxon>Chromatiaceae</taxon>
        <taxon>Candidatus Nitrosoglobus</taxon>
    </lineage>
</organism>
<comment type="cofactor">
    <cofactor evidence="10">
        <name>FMN</name>
        <dbReference type="ChEBI" id="CHEBI:58210"/>
    </cofactor>
</comment>
<dbReference type="KEGG" id="ntt:TAO_0990"/>
<dbReference type="PANTHER" id="PTHR30578">
    <property type="entry name" value="ELECTRON TRANSPORT COMPLEX PROTEIN RNFD"/>
    <property type="match status" value="1"/>
</dbReference>
<feature type="transmembrane region" description="Helical" evidence="10">
    <location>
        <begin position="71"/>
        <end position="89"/>
    </location>
</feature>
<dbReference type="NCBIfam" id="NF002011">
    <property type="entry name" value="PRK00816.1"/>
    <property type="match status" value="1"/>
</dbReference>
<comment type="subcellular location">
    <subcellularLocation>
        <location evidence="10">Cell inner membrane</location>
        <topology evidence="10">Multi-pass membrane protein</topology>
    </subcellularLocation>
</comment>
<keyword evidence="5 10" id="KW-0812">Transmembrane</keyword>
<comment type="function">
    <text evidence="10">Part of a membrane-bound complex that couples electron transfer with translocation of ions across the membrane.</text>
</comment>